<dbReference type="RefSeq" id="XP_012610586.1">
    <property type="nucleotide sequence ID" value="XM_012755132.1"/>
</dbReference>
<evidence type="ECO:0000256" key="22">
    <source>
        <dbReference type="SAM" id="MobiDB-lite"/>
    </source>
</evidence>
<dbReference type="GO" id="GO:1900063">
    <property type="term" value="P:regulation of peroxisome organization"/>
    <property type="evidence" value="ECO:0007669"/>
    <property type="project" value="Ensembl"/>
</dbReference>
<evidence type="ECO:0000256" key="2">
    <source>
        <dbReference type="ARBA" id="ARBA00004572"/>
    </source>
</evidence>
<dbReference type="GeneID" id="105866005"/>
<dbReference type="GO" id="GO:0032728">
    <property type="term" value="P:positive regulation of interferon-beta production"/>
    <property type="evidence" value="ECO:0007669"/>
    <property type="project" value="Ensembl"/>
</dbReference>
<evidence type="ECO:0000256" key="11">
    <source>
        <dbReference type="ARBA" id="ARBA00022859"/>
    </source>
</evidence>
<dbReference type="GO" id="GO:0071651">
    <property type="term" value="P:positive regulation of chemokine (C-C motif) ligand 5 production"/>
    <property type="evidence" value="ECO:0007669"/>
    <property type="project" value="Ensembl"/>
</dbReference>
<dbReference type="GO" id="GO:0032727">
    <property type="term" value="P:positive regulation of interferon-alpha production"/>
    <property type="evidence" value="ECO:0007669"/>
    <property type="project" value="Ensembl"/>
</dbReference>
<keyword evidence="26" id="KW-1185">Reference proteome</keyword>
<dbReference type="Proteomes" id="UP000694394">
    <property type="component" value="Chromosome 18"/>
</dbReference>
<dbReference type="EMBL" id="ABDC03021669">
    <property type="status" value="NOT_ANNOTATED_CDS"/>
    <property type="molecule type" value="Genomic_DNA"/>
</dbReference>
<dbReference type="GO" id="GO:0050700">
    <property type="term" value="F:CARD domain binding"/>
    <property type="evidence" value="ECO:0007669"/>
    <property type="project" value="Ensembl"/>
</dbReference>
<comment type="subcellular location">
    <subcellularLocation>
        <location evidence="2">Mitochondrion outer membrane</location>
        <topology evidence="2">Single-pass membrane protein</topology>
    </subcellularLocation>
    <subcellularLocation>
        <location evidence="1">Peroxisome</location>
    </subcellularLocation>
</comment>
<evidence type="ECO:0000313" key="26">
    <source>
        <dbReference type="Proteomes" id="UP000694394"/>
    </source>
</evidence>
<reference evidence="25" key="3">
    <citation type="submission" date="2025-09" db="UniProtKB">
        <authorList>
            <consortium name="Ensembl"/>
        </authorList>
    </citation>
    <scope>IDENTIFICATION</scope>
</reference>
<feature type="domain" description="Caspase recruitment" evidence="24">
    <location>
        <begin position="6"/>
        <end position="89"/>
    </location>
</feature>
<dbReference type="GO" id="GO:0032757">
    <property type="term" value="P:positive regulation of interleukin-8 production"/>
    <property type="evidence" value="ECO:0007669"/>
    <property type="project" value="Ensembl"/>
</dbReference>
<sequence>MMFAEEKTYKYICHHHSKFCRVDVLEILPHLPCLTASDQDRLRALYTQRGNQDTVWDLFNRLQRRTHWVDFFIGALRACELASLADEVACVYQSYLPRTSRPPPPPLEPLSLPAEVPVPSAAPAGPRSLPYNGYREMEPSYPMPVQDTRPPESPGESSKQAPQTPSPGAIPRRPATPLEPSSDLAALSPGISSGHHKQNTEPGSTHTAGTVSSLTPSRGPVSPTVSFQPLARSTPRASRLPGPAVSAPSTGPSSSSSSSLSTNLASAGGAGDQAEPTACCSGAEAPITSVTTSTVASKVPATLMPVNTVPSKLPTNSKPLGTVPSNVLTSLAPSKLPINPTRAGTVPSKVPGSSTPTKVPASTVPSSRNSRAEETPVAATPTGATRGSSASESLGPELSKPGVLVSRMDSQFSGCSEDLAISTSNSLGAKAIHGPEENEYVSVGTFEIHRVEEGPGADLLENNPGPNAAPQLREEETAGLQEVEATWYIWDEPWAPWLRAAAAGALVITLLAMLYQRRLRQ</sequence>
<feature type="region of interest" description="Disordered" evidence="22">
    <location>
        <begin position="294"/>
        <end position="399"/>
    </location>
</feature>
<evidence type="ECO:0000256" key="19">
    <source>
        <dbReference type="ARBA" id="ARBA00071084"/>
    </source>
</evidence>
<evidence type="ECO:0000256" key="15">
    <source>
        <dbReference type="ARBA" id="ARBA00023136"/>
    </source>
</evidence>
<evidence type="ECO:0000256" key="23">
    <source>
        <dbReference type="SAM" id="Phobius"/>
    </source>
</evidence>
<dbReference type="Ensembl" id="ENSMICT00000045720.2">
    <property type="protein sequence ID" value="ENSMICP00000023325.1"/>
    <property type="gene ID" value="ENSMICG00000034157.2"/>
</dbReference>
<evidence type="ECO:0000256" key="17">
    <source>
        <dbReference type="ARBA" id="ARBA00023140"/>
    </source>
</evidence>
<dbReference type="InterPro" id="IPR011029">
    <property type="entry name" value="DEATH-like_dom_sf"/>
</dbReference>
<dbReference type="GO" id="GO:0039529">
    <property type="term" value="P:RIG-I signaling pathway"/>
    <property type="evidence" value="ECO:0007669"/>
    <property type="project" value="Ensembl"/>
</dbReference>
<dbReference type="GO" id="GO:0060340">
    <property type="term" value="P:positive regulation of type I interferon-mediated signaling pathway"/>
    <property type="evidence" value="ECO:0007669"/>
    <property type="project" value="Ensembl"/>
</dbReference>
<keyword evidence="16" id="KW-0564">Palmitate</keyword>
<dbReference type="GO" id="GO:0042307">
    <property type="term" value="P:positive regulation of protein import into nucleus"/>
    <property type="evidence" value="ECO:0007669"/>
    <property type="project" value="Ensembl"/>
</dbReference>
<dbReference type="GO" id="GO:0032760">
    <property type="term" value="P:positive regulation of tumor necrosis factor production"/>
    <property type="evidence" value="ECO:0007669"/>
    <property type="project" value="Ensembl"/>
</dbReference>
<dbReference type="CTD" id="57506"/>
<keyword evidence="5" id="KW-0597">Phosphoprotein</keyword>
<dbReference type="GO" id="GO:0044546">
    <property type="term" value="P:NLRP3 inflammasome complex assembly"/>
    <property type="evidence" value="ECO:0007669"/>
    <property type="project" value="Ensembl"/>
</dbReference>
<dbReference type="GO" id="GO:0140374">
    <property type="term" value="P:antiviral innate immune response"/>
    <property type="evidence" value="ECO:0007669"/>
    <property type="project" value="Ensembl"/>
</dbReference>
<keyword evidence="18" id="KW-0449">Lipoprotein</keyword>
<dbReference type="GO" id="GO:0042742">
    <property type="term" value="P:defense response to bacterium"/>
    <property type="evidence" value="ECO:0007669"/>
    <property type="project" value="Ensembl"/>
</dbReference>
<feature type="compositionally biased region" description="Low complexity" evidence="22">
    <location>
        <begin position="109"/>
        <end position="126"/>
    </location>
</feature>
<keyword evidence="13" id="KW-0051">Antiviral defense</keyword>
<dbReference type="GO" id="GO:0071360">
    <property type="term" value="P:cellular response to exogenous dsRNA"/>
    <property type="evidence" value="ECO:0007669"/>
    <property type="project" value="Ensembl"/>
</dbReference>
<keyword evidence="10" id="KW-0832">Ubl conjugation</keyword>
<keyword evidence="17" id="KW-0576">Peroxisome</keyword>
<evidence type="ECO:0000256" key="5">
    <source>
        <dbReference type="ARBA" id="ARBA00022553"/>
    </source>
</evidence>
<evidence type="ECO:0000256" key="14">
    <source>
        <dbReference type="ARBA" id="ARBA00023128"/>
    </source>
</evidence>
<dbReference type="GO" id="GO:0140297">
    <property type="term" value="F:DNA-binding transcription factor binding"/>
    <property type="evidence" value="ECO:0007669"/>
    <property type="project" value="Ensembl"/>
</dbReference>
<name>A0A8B7FPH9_MICMU</name>
<keyword evidence="8 23" id="KW-0812">Transmembrane</keyword>
<evidence type="ECO:0000256" key="8">
    <source>
        <dbReference type="ARBA" id="ARBA00022692"/>
    </source>
</evidence>
<dbReference type="GO" id="GO:0120283">
    <property type="term" value="F:protein serine/threonine kinase binding"/>
    <property type="evidence" value="ECO:0007669"/>
    <property type="project" value="Ensembl"/>
</dbReference>
<dbReference type="GeneTree" id="ENSGT00510000049120"/>
<keyword evidence="15 23" id="KW-0472">Membrane</keyword>
<evidence type="ECO:0000313" key="25">
    <source>
        <dbReference type="Ensembl" id="ENSMICP00000023325.1"/>
    </source>
</evidence>
<evidence type="ECO:0000256" key="7">
    <source>
        <dbReference type="ARBA" id="ARBA00022588"/>
    </source>
</evidence>
<gene>
    <name evidence="25" type="primary">MAVS</name>
</gene>
<dbReference type="InterPro" id="IPR031964">
    <property type="entry name" value="CARD_dom"/>
</dbReference>
<feature type="region of interest" description="Disordered" evidence="22">
    <location>
        <begin position="99"/>
        <end position="279"/>
    </location>
</feature>
<keyword evidence="12 23" id="KW-1133">Transmembrane helix</keyword>
<dbReference type="FunFam" id="1.10.533.10:FF:000063">
    <property type="entry name" value="Mitochondrial antiviral-signaling protein"/>
    <property type="match status" value="1"/>
</dbReference>
<dbReference type="RefSeq" id="XP_012610584.1">
    <property type="nucleotide sequence ID" value="XM_012755130.1"/>
</dbReference>
<feature type="compositionally biased region" description="Low complexity" evidence="22">
    <location>
        <begin position="241"/>
        <end position="267"/>
    </location>
</feature>
<dbReference type="AlphaFoldDB" id="A0A8B7FPH9"/>
<keyword evidence="6" id="KW-0945">Host-virus interaction</keyword>
<feature type="transmembrane region" description="Helical" evidence="23">
    <location>
        <begin position="494"/>
        <end position="515"/>
    </location>
</feature>
<dbReference type="OrthoDB" id="9909785at2759"/>
<feature type="compositionally biased region" description="Polar residues" evidence="22">
    <location>
        <begin position="382"/>
        <end position="392"/>
    </location>
</feature>
<dbReference type="GO" id="GO:0002735">
    <property type="term" value="P:positive regulation of myeloid dendritic cell cytokine production"/>
    <property type="evidence" value="ECO:0007669"/>
    <property type="project" value="Ensembl"/>
</dbReference>
<dbReference type="RefSeq" id="XP_012610585.1">
    <property type="nucleotide sequence ID" value="XM_012755131.2"/>
</dbReference>
<feature type="compositionally biased region" description="Polar residues" evidence="22">
    <location>
        <begin position="308"/>
        <end position="332"/>
    </location>
</feature>
<proteinExistence type="predicted"/>
<dbReference type="RefSeq" id="XP_012610589.1">
    <property type="nucleotide sequence ID" value="XM_012755135.1"/>
</dbReference>
<evidence type="ECO:0000256" key="3">
    <source>
        <dbReference type="ARBA" id="ARBA00022481"/>
    </source>
</evidence>
<dbReference type="GO" id="GO:0035591">
    <property type="term" value="F:signaling adaptor activity"/>
    <property type="evidence" value="ECO:0007669"/>
    <property type="project" value="Ensembl"/>
</dbReference>
<evidence type="ECO:0000256" key="1">
    <source>
        <dbReference type="ARBA" id="ARBA00004275"/>
    </source>
</evidence>
<evidence type="ECO:0000256" key="6">
    <source>
        <dbReference type="ARBA" id="ARBA00022581"/>
    </source>
</evidence>
<dbReference type="GO" id="GO:0140693">
    <property type="term" value="F:molecular condensate scaffold activity"/>
    <property type="evidence" value="ECO:0007669"/>
    <property type="project" value="Ensembl"/>
</dbReference>
<evidence type="ECO:0000256" key="16">
    <source>
        <dbReference type="ARBA" id="ARBA00023139"/>
    </source>
</evidence>
<evidence type="ECO:0000259" key="24">
    <source>
        <dbReference type="Pfam" id="PF16739"/>
    </source>
</evidence>
<dbReference type="Gene3D" id="1.10.533.10">
    <property type="entry name" value="Death Domain, Fas"/>
    <property type="match status" value="1"/>
</dbReference>
<evidence type="ECO:0000256" key="18">
    <source>
        <dbReference type="ARBA" id="ARBA00023288"/>
    </source>
</evidence>
<feature type="compositionally biased region" description="Polar residues" evidence="22">
    <location>
        <begin position="200"/>
        <end position="216"/>
    </location>
</feature>
<evidence type="ECO:0000256" key="20">
    <source>
        <dbReference type="ARBA" id="ARBA00082620"/>
    </source>
</evidence>
<dbReference type="GO" id="GO:0005778">
    <property type="term" value="C:peroxisomal membrane"/>
    <property type="evidence" value="ECO:0007669"/>
    <property type="project" value="Ensembl"/>
</dbReference>
<dbReference type="PANTHER" id="PTHR21446:SF6">
    <property type="entry name" value="MITOCHONDRIAL ANTIVIRAL-SIGNALING PROTEIN"/>
    <property type="match status" value="1"/>
</dbReference>
<keyword evidence="9" id="KW-1000">Mitochondrion outer membrane</keyword>
<accession>A0A8B7FPH9</accession>
<dbReference type="GO" id="GO:0043123">
    <property type="term" value="P:positive regulation of canonical NF-kappaB signal transduction"/>
    <property type="evidence" value="ECO:0007669"/>
    <property type="project" value="Ensembl"/>
</dbReference>
<dbReference type="GO" id="GO:0042802">
    <property type="term" value="F:identical protein binding"/>
    <property type="evidence" value="ECO:0007669"/>
    <property type="project" value="Ensembl"/>
</dbReference>
<evidence type="ECO:0000256" key="21">
    <source>
        <dbReference type="ARBA" id="ARBA00083233"/>
    </source>
</evidence>
<reference evidence="25" key="2">
    <citation type="submission" date="2025-08" db="UniProtKB">
        <authorList>
            <consortium name="Ensembl"/>
        </authorList>
    </citation>
    <scope>IDENTIFICATION</scope>
</reference>
<dbReference type="InterPro" id="IPR052787">
    <property type="entry name" value="MAVS"/>
</dbReference>
<dbReference type="GO" id="GO:0071660">
    <property type="term" value="P:positive regulation of IP-10 production"/>
    <property type="evidence" value="ECO:0007669"/>
    <property type="project" value="Ensembl"/>
</dbReference>
<keyword evidence="7" id="KW-0399">Innate immunity</keyword>
<dbReference type="PANTHER" id="PTHR21446">
    <property type="entry name" value="DUF3504 DOMAIN-CONTAINING PROTEIN"/>
    <property type="match status" value="1"/>
</dbReference>
<dbReference type="GO" id="GO:0045944">
    <property type="term" value="P:positive regulation of transcription by RNA polymerase II"/>
    <property type="evidence" value="ECO:0007669"/>
    <property type="project" value="Ensembl"/>
</dbReference>
<evidence type="ECO:0000256" key="4">
    <source>
        <dbReference type="ARBA" id="ARBA00022499"/>
    </source>
</evidence>
<organism evidence="25 26">
    <name type="scientific">Microcebus murinus</name>
    <name type="common">Gray mouse lemur</name>
    <name type="synonym">Lemur murinus</name>
    <dbReference type="NCBI Taxonomy" id="30608"/>
    <lineage>
        <taxon>Eukaryota</taxon>
        <taxon>Metazoa</taxon>
        <taxon>Chordata</taxon>
        <taxon>Craniata</taxon>
        <taxon>Vertebrata</taxon>
        <taxon>Euteleostomi</taxon>
        <taxon>Mammalia</taxon>
        <taxon>Eutheria</taxon>
        <taxon>Euarchontoglires</taxon>
        <taxon>Primates</taxon>
        <taxon>Strepsirrhini</taxon>
        <taxon>Lemuriformes</taxon>
        <taxon>Cheirogaleidae</taxon>
        <taxon>Microcebus</taxon>
    </lineage>
</organism>
<dbReference type="GO" id="GO:0002230">
    <property type="term" value="P:positive regulation of defense response to virus by host"/>
    <property type="evidence" value="ECO:0007669"/>
    <property type="project" value="Ensembl"/>
</dbReference>
<evidence type="ECO:0000256" key="10">
    <source>
        <dbReference type="ARBA" id="ARBA00022843"/>
    </source>
</evidence>
<keyword evidence="11" id="KW-0391">Immunity</keyword>
<keyword evidence="14" id="KW-0496">Mitochondrion</keyword>
<dbReference type="GO" id="GO:0005741">
    <property type="term" value="C:mitochondrial outer membrane"/>
    <property type="evidence" value="ECO:0007669"/>
    <property type="project" value="UniProtKB-SubCell"/>
</dbReference>
<dbReference type="RefSeq" id="XP_012610588.1">
    <property type="nucleotide sequence ID" value="XM_012755134.2"/>
</dbReference>
<evidence type="ECO:0000256" key="12">
    <source>
        <dbReference type="ARBA" id="ARBA00022989"/>
    </source>
</evidence>
<protein>
    <recommendedName>
        <fullName evidence="19">Mitochondrial antiviral-signaling protein</fullName>
    </recommendedName>
    <alternativeName>
        <fullName evidence="20">Interferon beta promoter stimulator protein 1</fullName>
    </alternativeName>
    <alternativeName>
        <fullName evidence="21">Virus-induced-signaling adapter</fullName>
    </alternativeName>
</protein>
<dbReference type="RefSeq" id="XP_012610587.1">
    <property type="nucleotide sequence ID" value="XM_012755133.2"/>
</dbReference>
<dbReference type="GO" id="GO:1900227">
    <property type="term" value="P:positive regulation of NLRP3 inflammasome complex assembly"/>
    <property type="evidence" value="ECO:0007669"/>
    <property type="project" value="Ensembl"/>
</dbReference>
<dbReference type="GO" id="GO:0032755">
    <property type="term" value="P:positive regulation of interleukin-6 production"/>
    <property type="evidence" value="ECO:0007669"/>
    <property type="project" value="Ensembl"/>
</dbReference>
<keyword evidence="3" id="KW-0488">Methylation</keyword>
<evidence type="ECO:0000256" key="13">
    <source>
        <dbReference type="ARBA" id="ARBA00023118"/>
    </source>
</evidence>
<dbReference type="GO" id="GO:0070585">
    <property type="term" value="P:protein localization to mitochondrion"/>
    <property type="evidence" value="ECO:0007669"/>
    <property type="project" value="Ensembl"/>
</dbReference>
<dbReference type="Pfam" id="PF16739">
    <property type="entry name" value="CARD_2"/>
    <property type="match status" value="1"/>
</dbReference>
<dbReference type="KEGG" id="mmur:105866005"/>
<dbReference type="GO" id="GO:0045071">
    <property type="term" value="P:negative regulation of viral genome replication"/>
    <property type="evidence" value="ECO:0007669"/>
    <property type="project" value="Ensembl"/>
</dbReference>
<keyword evidence="4" id="KW-1017">Isopeptide bond</keyword>
<reference evidence="25" key="1">
    <citation type="submission" date="2016-12" db="EMBL/GenBank/DDBJ databases">
        <title>Mouse lemur reference genome and diversity panel.</title>
        <authorList>
            <person name="Harris R."/>
            <person name="Larsen P."/>
            <person name="Liu Y."/>
            <person name="Hughes D.S."/>
            <person name="Murali S."/>
            <person name="Raveendran M."/>
            <person name="Korchina V."/>
            <person name="Wang M."/>
            <person name="Jhangiani S."/>
            <person name="Bandaranaike D."/>
            <person name="Bellair M."/>
            <person name="Blankenburg K."/>
            <person name="Chao H."/>
            <person name="Dahdouli M."/>
            <person name="Dinh H."/>
            <person name="Doddapaneni H."/>
            <person name="English A."/>
            <person name="Firestine M."/>
            <person name="Gnanaolivu R."/>
            <person name="Gross S."/>
            <person name="Hernandez B."/>
            <person name="Javaid M."/>
            <person name="Jayaseelan J."/>
            <person name="Jones J."/>
            <person name="Khan Z."/>
            <person name="Kovar C."/>
            <person name="Kurapati P."/>
            <person name="Le B."/>
            <person name="Lee S."/>
            <person name="Li M."/>
            <person name="Mathew T."/>
            <person name="Narasimhan A."/>
            <person name="Ngo D."/>
            <person name="Nguyen L."/>
            <person name="Okwuonu G."/>
            <person name="Ongeri F."/>
            <person name="Osuji N."/>
            <person name="Pu L.-L."/>
            <person name="Puazo M."/>
            <person name="Quiroz J."/>
            <person name="Raj R."/>
            <person name="Rajbhandari K."/>
            <person name="Reid J.G."/>
            <person name="Santibanez J."/>
            <person name="Sexton D."/>
            <person name="Skinner E."/>
            <person name="Vee V."/>
            <person name="Weissenberger G."/>
            <person name="Wu Y."/>
            <person name="Xin Y."/>
            <person name="Han Y."/>
            <person name="Campbell C."/>
            <person name="Brown A."/>
            <person name="Sullivan B."/>
            <person name="Shelton J."/>
            <person name="Brown S."/>
            <person name="Dudchenko O."/>
            <person name="Machol I."/>
            <person name="Durand N."/>
            <person name="Shamim M."/>
            <person name="Lieberman A."/>
            <person name="Muzny D.M."/>
            <person name="Richards S."/>
            <person name="Yoder A."/>
            <person name="Worley K.C."/>
            <person name="Rogers J."/>
            <person name="Gibbs R.A."/>
        </authorList>
    </citation>
    <scope>NUCLEOTIDE SEQUENCE [LARGE SCALE GENOMIC DNA]</scope>
</reference>
<evidence type="ECO:0000256" key="9">
    <source>
        <dbReference type="ARBA" id="ARBA00022787"/>
    </source>
</evidence>